<dbReference type="InterPro" id="IPR047575">
    <property type="entry name" value="Sm"/>
</dbReference>
<keyword evidence="4" id="KW-0687">Ribonucleoprotein</keyword>
<dbReference type="AlphaFoldDB" id="A0A196SEL7"/>
<dbReference type="GO" id="GO:0000932">
    <property type="term" value="C:P-body"/>
    <property type="evidence" value="ECO:0007669"/>
    <property type="project" value="TreeGrafter"/>
</dbReference>
<dbReference type="InterPro" id="IPR001163">
    <property type="entry name" value="Sm_dom_euk/arc"/>
</dbReference>
<reference evidence="6 7" key="1">
    <citation type="submission" date="2016-05" db="EMBL/GenBank/DDBJ databases">
        <title>Nuclear genome of Blastocystis sp. subtype 1 NandII.</title>
        <authorList>
            <person name="Gentekaki E."/>
            <person name="Curtis B."/>
            <person name="Stairs C."/>
            <person name="Eme L."/>
            <person name="Herman E."/>
            <person name="Klimes V."/>
            <person name="Arias M.C."/>
            <person name="Elias M."/>
            <person name="Hilliou F."/>
            <person name="Klute M."/>
            <person name="Malik S.-B."/>
            <person name="Pightling A."/>
            <person name="Rachubinski R."/>
            <person name="Salas D."/>
            <person name="Schlacht A."/>
            <person name="Suga H."/>
            <person name="Archibald J."/>
            <person name="Ball S.G."/>
            <person name="Clark G."/>
            <person name="Dacks J."/>
            <person name="Van Der Giezen M."/>
            <person name="Tsaousis A."/>
            <person name="Roger A."/>
        </authorList>
    </citation>
    <scope>NUCLEOTIDE SEQUENCE [LARGE SCALE GENOMIC DNA]</scope>
    <source>
        <strain evidence="7">ATCC 50177 / NandII</strain>
    </source>
</reference>
<keyword evidence="3" id="KW-0694">RNA-binding</keyword>
<feature type="domain" description="Sm" evidence="5">
    <location>
        <begin position="5"/>
        <end position="80"/>
    </location>
</feature>
<protein>
    <submittedName>
        <fullName evidence="6">Like-Sm protein 1</fullName>
    </submittedName>
</protein>
<dbReference type="Gene3D" id="2.30.30.100">
    <property type="match status" value="1"/>
</dbReference>
<sequence length="130" mass="14653">MSCLTPVSGLLLLVDKPVLVVRTDGTHFYGILRTVDQHENVMLEDSFERIFWDFYYTDSPTGFQMIQGSNIAFISSLKGTLDNCPLEGLTALSNEEFLEYVSLSDEEKLQRNGGKECPFAGHYSYKVKLA</sequence>
<dbReference type="STRING" id="478820.A0A196SEL7"/>
<dbReference type="GO" id="GO:0000290">
    <property type="term" value="P:deadenylation-dependent decapping of nuclear-transcribed mRNA"/>
    <property type="evidence" value="ECO:0007669"/>
    <property type="project" value="TreeGrafter"/>
</dbReference>
<keyword evidence="7" id="KW-1185">Reference proteome</keyword>
<organism evidence="6 7">
    <name type="scientific">Blastocystis sp. subtype 1 (strain ATCC 50177 / NandII)</name>
    <dbReference type="NCBI Taxonomy" id="478820"/>
    <lineage>
        <taxon>Eukaryota</taxon>
        <taxon>Sar</taxon>
        <taxon>Stramenopiles</taxon>
        <taxon>Bigyra</taxon>
        <taxon>Opalozoa</taxon>
        <taxon>Opalinata</taxon>
        <taxon>Blastocystidae</taxon>
        <taxon>Blastocystis</taxon>
    </lineage>
</organism>
<evidence type="ECO:0000256" key="2">
    <source>
        <dbReference type="ARBA" id="ARBA00022664"/>
    </source>
</evidence>
<dbReference type="PANTHER" id="PTHR15588:SF8">
    <property type="entry name" value="U6 SNRNA-ASSOCIATED SM-LIKE PROTEIN LSM1"/>
    <property type="match status" value="1"/>
</dbReference>
<evidence type="ECO:0000313" key="7">
    <source>
        <dbReference type="Proteomes" id="UP000078348"/>
    </source>
</evidence>
<evidence type="ECO:0000256" key="1">
    <source>
        <dbReference type="ARBA" id="ARBA00006850"/>
    </source>
</evidence>
<evidence type="ECO:0000256" key="3">
    <source>
        <dbReference type="ARBA" id="ARBA00022884"/>
    </source>
</evidence>
<dbReference type="PANTHER" id="PTHR15588">
    <property type="entry name" value="LSM1"/>
    <property type="match status" value="1"/>
</dbReference>
<dbReference type="GO" id="GO:1990904">
    <property type="term" value="C:ribonucleoprotein complex"/>
    <property type="evidence" value="ECO:0007669"/>
    <property type="project" value="UniProtKB-KW"/>
</dbReference>
<dbReference type="InterPro" id="IPR044642">
    <property type="entry name" value="PTHR15588"/>
</dbReference>
<dbReference type="SMART" id="SM00651">
    <property type="entry name" value="Sm"/>
    <property type="match status" value="1"/>
</dbReference>
<evidence type="ECO:0000256" key="4">
    <source>
        <dbReference type="ARBA" id="ARBA00023274"/>
    </source>
</evidence>
<dbReference type="EMBL" id="LXWW01000139">
    <property type="protein sequence ID" value="OAO15505.1"/>
    <property type="molecule type" value="Genomic_DNA"/>
</dbReference>
<dbReference type="PROSITE" id="PS52002">
    <property type="entry name" value="SM"/>
    <property type="match status" value="1"/>
</dbReference>
<dbReference type="GO" id="GO:0003729">
    <property type="term" value="F:mRNA binding"/>
    <property type="evidence" value="ECO:0007669"/>
    <property type="project" value="TreeGrafter"/>
</dbReference>
<evidence type="ECO:0000313" key="6">
    <source>
        <dbReference type="EMBL" id="OAO15505.1"/>
    </source>
</evidence>
<keyword evidence="2" id="KW-0507">mRNA processing</keyword>
<dbReference type="GO" id="GO:0006397">
    <property type="term" value="P:mRNA processing"/>
    <property type="evidence" value="ECO:0007669"/>
    <property type="project" value="UniProtKB-KW"/>
</dbReference>
<dbReference type="InterPro" id="IPR010920">
    <property type="entry name" value="LSM_dom_sf"/>
</dbReference>
<comment type="similarity">
    <text evidence="1">Belongs to the snRNP Sm proteins family.</text>
</comment>
<dbReference type="Pfam" id="PF01423">
    <property type="entry name" value="LSM"/>
    <property type="match status" value="1"/>
</dbReference>
<evidence type="ECO:0000259" key="5">
    <source>
        <dbReference type="PROSITE" id="PS52002"/>
    </source>
</evidence>
<dbReference type="GO" id="GO:1990726">
    <property type="term" value="C:Lsm1-7-Pat1 complex"/>
    <property type="evidence" value="ECO:0007669"/>
    <property type="project" value="TreeGrafter"/>
</dbReference>
<dbReference type="SUPFAM" id="SSF50182">
    <property type="entry name" value="Sm-like ribonucleoproteins"/>
    <property type="match status" value="1"/>
</dbReference>
<accession>A0A196SEL7</accession>
<dbReference type="Proteomes" id="UP000078348">
    <property type="component" value="Unassembled WGS sequence"/>
</dbReference>
<comment type="caution">
    <text evidence="6">The sequence shown here is derived from an EMBL/GenBank/DDBJ whole genome shotgun (WGS) entry which is preliminary data.</text>
</comment>
<dbReference type="OrthoDB" id="422364at2759"/>
<proteinExistence type="inferred from homology"/>
<name>A0A196SEL7_BLAHN</name>
<gene>
    <name evidence="6" type="ORF">AV274_2844</name>
</gene>